<proteinExistence type="predicted"/>
<evidence type="ECO:0000313" key="1">
    <source>
        <dbReference type="EMBL" id="SQC69659.1"/>
    </source>
</evidence>
<protein>
    <submittedName>
        <fullName evidence="1">Uncharacterized protein</fullName>
    </submittedName>
</protein>
<dbReference type="STRING" id="1214117.LFLEISCH_08414"/>
<organism evidence="1 2">
    <name type="scientific">Listeria fleischmannii subsp. fleischmannii</name>
    <dbReference type="NCBI Taxonomy" id="1671902"/>
    <lineage>
        <taxon>Bacteria</taxon>
        <taxon>Bacillati</taxon>
        <taxon>Bacillota</taxon>
        <taxon>Bacilli</taxon>
        <taxon>Bacillales</taxon>
        <taxon>Listeriaceae</taxon>
        <taxon>Listeria</taxon>
    </lineage>
</organism>
<dbReference type="Proteomes" id="UP000250257">
    <property type="component" value="Unassembled WGS sequence"/>
</dbReference>
<name>A0A2X3J9C2_9LIST</name>
<accession>A0A2X3J9C2</accession>
<sequence length="48" mass="5624">MIYVYIFVYSSIIGSFLHVFAQNFPQQNHSYFVGHTVIIAKSHYLITK</sequence>
<gene>
    <name evidence="1" type="ORF">NCTC13940_01621</name>
</gene>
<dbReference type="EMBL" id="UAWT01000017">
    <property type="protein sequence ID" value="SQC69659.1"/>
    <property type="molecule type" value="Genomic_DNA"/>
</dbReference>
<reference evidence="1 2" key="1">
    <citation type="submission" date="2018-06" db="EMBL/GenBank/DDBJ databases">
        <authorList>
            <consortium name="Pathogen Informatics"/>
            <person name="Doyle S."/>
        </authorList>
    </citation>
    <scope>NUCLEOTIDE SEQUENCE [LARGE SCALE GENOMIC DNA]</scope>
    <source>
        <strain evidence="1 2">NCTC13940</strain>
    </source>
</reference>
<evidence type="ECO:0000313" key="2">
    <source>
        <dbReference type="Proteomes" id="UP000250257"/>
    </source>
</evidence>
<dbReference type="AlphaFoldDB" id="A0A2X3J9C2"/>